<name>A0ABY6L2Q5_9ARAC</name>
<reference evidence="5 6" key="1">
    <citation type="submission" date="2022-01" db="EMBL/GenBank/DDBJ databases">
        <title>A chromosomal length assembly of Cordylochernes scorpioides.</title>
        <authorList>
            <person name="Zeh D."/>
            <person name="Zeh J."/>
        </authorList>
    </citation>
    <scope>NUCLEOTIDE SEQUENCE [LARGE SCALE GENOMIC DNA]</scope>
    <source>
        <strain evidence="5">IN4F17</strain>
        <tissue evidence="5">Whole Body</tissue>
    </source>
</reference>
<keyword evidence="4" id="KW-0507">mRNA processing</keyword>
<comment type="subcellular location">
    <subcellularLocation>
        <location evidence="1">Cytoplasm</location>
    </subcellularLocation>
</comment>
<dbReference type="PANTHER" id="PTHR16290:SF0">
    <property type="entry name" value="DECAPPING PROTEIN 1, ISOFORM A"/>
    <property type="match status" value="1"/>
</dbReference>
<protein>
    <submittedName>
        <fullName evidence="5">DCP1A</fullName>
    </submittedName>
</protein>
<dbReference type="Gene3D" id="2.30.29.30">
    <property type="entry name" value="Pleckstrin-homology domain (PH domain)/Phosphotyrosine-binding domain (PTB)"/>
    <property type="match status" value="1"/>
</dbReference>
<evidence type="ECO:0000313" key="6">
    <source>
        <dbReference type="Proteomes" id="UP001235939"/>
    </source>
</evidence>
<dbReference type="SUPFAM" id="SSF50729">
    <property type="entry name" value="PH domain-like"/>
    <property type="match status" value="1"/>
</dbReference>
<evidence type="ECO:0000256" key="1">
    <source>
        <dbReference type="ARBA" id="ARBA00004496"/>
    </source>
</evidence>
<keyword evidence="6" id="KW-1185">Reference proteome</keyword>
<gene>
    <name evidence="5" type="ORF">LAZ67_12002645</name>
</gene>
<keyword evidence="3" id="KW-0963">Cytoplasm</keyword>
<dbReference type="EMBL" id="CP092874">
    <property type="protein sequence ID" value="UYV75144.1"/>
    <property type="molecule type" value="Genomic_DNA"/>
</dbReference>
<comment type="similarity">
    <text evidence="2">Belongs to the DCP1 family.</text>
</comment>
<dbReference type="Pfam" id="PF06058">
    <property type="entry name" value="DCP1"/>
    <property type="match status" value="1"/>
</dbReference>
<accession>A0ABY6L2Q5</accession>
<proteinExistence type="inferred from homology"/>
<dbReference type="InterPro" id="IPR011993">
    <property type="entry name" value="PH-like_dom_sf"/>
</dbReference>
<sequence length="313" mass="35502">MGENRNRRHTLCLPEEAIVRLSDELTQCHTSEAGCPSCTPVGHVSNRRLWGRSQAPQHGFIIMNRLNVNNLVESITPDLQLQQQSPFILYRKGPQGTINGIWFYDEEVCTRISQLFVKNTTEETLQQKNNNNVTAFVNGQSSPDVIKPRPVKNSPGVKFLLDLSNGNQELPTQDSGNFDEVIKKLKKLVPRGRKMSTCSECCDELIAIIKDLNYIYVVIEGGERKKTSQSSSFFTQSYQDIKLIELETFDNHHDWVSSAPQPVGVSEELLLPHQLSSSSSGDDEDPPFHLNQAQFRDAMVYCLQVQHHVQYRM</sequence>
<evidence type="ECO:0000256" key="3">
    <source>
        <dbReference type="ARBA" id="ARBA00022490"/>
    </source>
</evidence>
<evidence type="ECO:0000256" key="2">
    <source>
        <dbReference type="ARBA" id="ARBA00008778"/>
    </source>
</evidence>
<dbReference type="PANTHER" id="PTHR16290">
    <property type="entry name" value="TRANSCRIPTION FACTOR SMIF DECAPPING ENZYME DCP1"/>
    <property type="match status" value="1"/>
</dbReference>
<dbReference type="InterPro" id="IPR010334">
    <property type="entry name" value="Dcp1"/>
</dbReference>
<organism evidence="5 6">
    <name type="scientific">Cordylochernes scorpioides</name>
    <dbReference type="NCBI Taxonomy" id="51811"/>
    <lineage>
        <taxon>Eukaryota</taxon>
        <taxon>Metazoa</taxon>
        <taxon>Ecdysozoa</taxon>
        <taxon>Arthropoda</taxon>
        <taxon>Chelicerata</taxon>
        <taxon>Arachnida</taxon>
        <taxon>Pseudoscorpiones</taxon>
        <taxon>Cheliferoidea</taxon>
        <taxon>Chernetidae</taxon>
        <taxon>Cordylochernes</taxon>
    </lineage>
</organism>
<dbReference type="Proteomes" id="UP001235939">
    <property type="component" value="Chromosome 12"/>
</dbReference>
<evidence type="ECO:0000313" key="5">
    <source>
        <dbReference type="EMBL" id="UYV75144.1"/>
    </source>
</evidence>
<evidence type="ECO:0000256" key="4">
    <source>
        <dbReference type="ARBA" id="ARBA00022664"/>
    </source>
</evidence>